<feature type="binding site" evidence="4">
    <location>
        <position position="287"/>
    </location>
    <ligand>
        <name>allantoate</name>
        <dbReference type="ChEBI" id="CHEBI:17536"/>
    </ligand>
</feature>
<name>F5RQN5_9FIRM</name>
<dbReference type="CDD" id="cd03884">
    <property type="entry name" value="M20_bAS"/>
    <property type="match status" value="1"/>
</dbReference>
<feature type="domain" description="Peptidase M20 dimerisation" evidence="5">
    <location>
        <begin position="213"/>
        <end position="307"/>
    </location>
</feature>
<dbReference type="PANTHER" id="PTHR32494">
    <property type="entry name" value="ALLANTOATE DEIMINASE-RELATED"/>
    <property type="match status" value="1"/>
</dbReference>
<dbReference type="HOGENOM" id="CLU_024588_6_0_9"/>
<comment type="caution">
    <text evidence="6">The sequence shown here is derived from an EMBL/GenBank/DDBJ whole genome shotgun (WGS) entry which is preliminary data.</text>
</comment>
<dbReference type="GO" id="GO:0050538">
    <property type="term" value="F:N-carbamoyl-L-amino-acid hydrolase activity"/>
    <property type="evidence" value="ECO:0007669"/>
    <property type="project" value="UniProtKB-EC"/>
</dbReference>
<sequence length="413" mass="44553">MVNQERLAQDFAVMQKITAPGEGINRLAFTDSDWEGRAYLMRQMEAAGLTLRTDAFGNVLGRLAGKDDSLPAVMCGSHSDSVPRGGNYDGLAGVLAAIETVRSMREDGDRPDHPVEIVLFMCEESSRFSAATLGSRAMRGELPLEELHRLHDKGGKSLYDVLKERGLDPDNIAAAKYTQPLKAVLELHIEQGKVLEHERLPIGIVTGIAAPARFYCEIHGDADHSGATPMSLRHDALCAAAEIILAVEHAAGAQVDPPVVGTVGVVDVTPGVMNVIPGDVALGIDLRSIDANAREQVEQTVRSEIAAVVHARGLSCEIRPVSKDMPAHMSPAVVEIIAQEAERLGFAYRKMPSGAGHDSMHWADYAPTGMIFIPCRDGVSHNPAEYASIEQIVTGVRLYSATVRRLTMRGEEI</sequence>
<feature type="binding site" evidence="3">
    <location>
        <position position="188"/>
    </location>
    <ligand>
        <name>Zn(2+)</name>
        <dbReference type="ChEBI" id="CHEBI:29105"/>
        <label>1</label>
    </ligand>
</feature>
<dbReference type="STRING" id="888060.HMPREF9081_2556"/>
<dbReference type="InterPro" id="IPR011650">
    <property type="entry name" value="Peptidase_M20_dimer"/>
</dbReference>
<dbReference type="NCBIfam" id="TIGR01879">
    <property type="entry name" value="hydantase"/>
    <property type="match status" value="1"/>
</dbReference>
<dbReference type="EMBL" id="AFHQ01000063">
    <property type="protein sequence ID" value="EGK56656.1"/>
    <property type="molecule type" value="Genomic_DNA"/>
</dbReference>
<dbReference type="Pfam" id="PF01546">
    <property type="entry name" value="Peptidase_M20"/>
    <property type="match status" value="1"/>
</dbReference>
<keyword evidence="3" id="KW-0479">Metal-binding</keyword>
<feature type="binding site" evidence="3">
    <location>
        <position position="89"/>
    </location>
    <ligand>
        <name>Zn(2+)</name>
        <dbReference type="ChEBI" id="CHEBI:29105"/>
        <label>1</label>
    </ligand>
</feature>
<keyword evidence="7" id="KW-1185">Reference proteome</keyword>
<feature type="binding site" evidence="3">
    <location>
        <position position="89"/>
    </location>
    <ligand>
        <name>Zn(2+)</name>
        <dbReference type="ChEBI" id="CHEBI:29105"/>
        <label>2</label>
    </ligand>
</feature>
<evidence type="ECO:0000313" key="6">
    <source>
        <dbReference type="EMBL" id="EGK56656.1"/>
    </source>
</evidence>
<comment type="cofactor">
    <cofactor evidence="3">
        <name>Zn(2+)</name>
        <dbReference type="ChEBI" id="CHEBI:29105"/>
    </cofactor>
    <text evidence="3">Binds 2 Zn(2+) ions per subunit.</text>
</comment>
<feature type="binding site" evidence="3">
    <location>
        <position position="381"/>
    </location>
    <ligand>
        <name>Zn(2+)</name>
        <dbReference type="ChEBI" id="CHEBI:29105"/>
        <label>2</label>
    </ligand>
</feature>
<dbReference type="eggNOG" id="COG0624">
    <property type="taxonomic scope" value="Bacteria"/>
</dbReference>
<feature type="binding site" evidence="3">
    <location>
        <position position="78"/>
    </location>
    <ligand>
        <name>Zn(2+)</name>
        <dbReference type="ChEBI" id="CHEBI:29105"/>
        <label>1</label>
    </ligand>
</feature>
<dbReference type="GO" id="GO:0046872">
    <property type="term" value="F:metal ion binding"/>
    <property type="evidence" value="ECO:0007669"/>
    <property type="project" value="UniProtKB-KW"/>
</dbReference>
<dbReference type="PIRSF" id="PIRSF001235">
    <property type="entry name" value="Amidase_carbamoylase"/>
    <property type="match status" value="1"/>
</dbReference>
<dbReference type="InterPro" id="IPR002933">
    <property type="entry name" value="Peptidase_M20"/>
</dbReference>
<dbReference type="GO" id="GO:0016813">
    <property type="term" value="F:hydrolase activity, acting on carbon-nitrogen (but not peptide) bonds, in linear amidines"/>
    <property type="evidence" value="ECO:0007669"/>
    <property type="project" value="InterPro"/>
</dbReference>
<dbReference type="PANTHER" id="PTHR32494:SF5">
    <property type="entry name" value="ALLANTOATE AMIDOHYDROLASE"/>
    <property type="match status" value="1"/>
</dbReference>
<comment type="similarity">
    <text evidence="1">Belongs to the peptidase M20 family.</text>
</comment>
<feature type="binding site" evidence="4">
    <location>
        <position position="213"/>
    </location>
    <ligand>
        <name>allantoate</name>
        <dbReference type="ChEBI" id="CHEBI:17536"/>
    </ligand>
</feature>
<organism evidence="6 7">
    <name type="scientific">Centipeda periodontii DSM 2778</name>
    <dbReference type="NCBI Taxonomy" id="888060"/>
    <lineage>
        <taxon>Bacteria</taxon>
        <taxon>Bacillati</taxon>
        <taxon>Bacillota</taxon>
        <taxon>Negativicutes</taxon>
        <taxon>Selenomonadales</taxon>
        <taxon>Selenomonadaceae</taxon>
        <taxon>Centipeda</taxon>
    </lineage>
</organism>
<dbReference type="AlphaFoldDB" id="F5RQN5"/>
<reference evidence="6 7" key="1">
    <citation type="submission" date="2011-04" db="EMBL/GenBank/DDBJ databases">
        <authorList>
            <person name="Muzny D."/>
            <person name="Qin X."/>
            <person name="Deng J."/>
            <person name="Jiang H."/>
            <person name="Liu Y."/>
            <person name="Qu J."/>
            <person name="Song X.-Z."/>
            <person name="Zhang L."/>
            <person name="Thornton R."/>
            <person name="Coyle M."/>
            <person name="Francisco L."/>
            <person name="Jackson L."/>
            <person name="Javaid M."/>
            <person name="Korchina V."/>
            <person name="Kovar C."/>
            <person name="Mata R."/>
            <person name="Mathew T."/>
            <person name="Ngo R."/>
            <person name="Nguyen L."/>
            <person name="Nguyen N."/>
            <person name="Okwuonu G."/>
            <person name="Ongeri F."/>
            <person name="Pham C."/>
            <person name="Simmons D."/>
            <person name="Wilczek-Boney K."/>
            <person name="Hale W."/>
            <person name="Jakkamsetti A."/>
            <person name="Pham P."/>
            <person name="Ruth R."/>
            <person name="San Lucas F."/>
            <person name="Warren J."/>
            <person name="Zhang J."/>
            <person name="Zhao Z."/>
            <person name="Zhou C."/>
            <person name="Zhu D."/>
            <person name="Lee S."/>
            <person name="Bess C."/>
            <person name="Blankenburg K."/>
            <person name="Forbes L."/>
            <person name="Fu Q."/>
            <person name="Gubbala S."/>
            <person name="Hirani K."/>
            <person name="Jayaseelan J.C."/>
            <person name="Lara F."/>
            <person name="Munidasa M."/>
            <person name="Palculict T."/>
            <person name="Patil S."/>
            <person name="Pu L.-L."/>
            <person name="Saada N."/>
            <person name="Tang L."/>
            <person name="Weissenberger G."/>
            <person name="Zhu Y."/>
            <person name="Hemphill L."/>
            <person name="Shang Y."/>
            <person name="Youmans B."/>
            <person name="Ayvaz T."/>
            <person name="Ross M."/>
            <person name="Santibanez J."/>
            <person name="Aqrawi P."/>
            <person name="Gross S."/>
            <person name="Joshi V."/>
            <person name="Fowler G."/>
            <person name="Nazareth L."/>
            <person name="Reid J."/>
            <person name="Worley K."/>
            <person name="Petrosino J."/>
            <person name="Highlander S."/>
            <person name="Gibbs R."/>
        </authorList>
    </citation>
    <scope>NUCLEOTIDE SEQUENCE [LARGE SCALE GENOMIC DNA]</scope>
    <source>
        <strain evidence="6 7">DSM 2778</strain>
    </source>
</reference>
<dbReference type="Gene3D" id="3.40.630.10">
    <property type="entry name" value="Zn peptidases"/>
    <property type="match status" value="1"/>
</dbReference>
<feature type="binding site" evidence="3">
    <location>
        <position position="124"/>
    </location>
    <ligand>
        <name>Zn(2+)</name>
        <dbReference type="ChEBI" id="CHEBI:29105"/>
        <label>2</label>
    </ligand>
</feature>
<dbReference type="InterPro" id="IPR010158">
    <property type="entry name" value="Amidase_Cbmase"/>
</dbReference>
<feature type="binding site" evidence="4">
    <location>
        <position position="274"/>
    </location>
    <ligand>
        <name>allantoate</name>
        <dbReference type="ChEBI" id="CHEBI:17536"/>
    </ligand>
</feature>
<keyword evidence="2 6" id="KW-0378">Hydrolase</keyword>
<evidence type="ECO:0000256" key="1">
    <source>
        <dbReference type="ARBA" id="ARBA00006153"/>
    </source>
</evidence>
<gene>
    <name evidence="6" type="primary">amaB</name>
    <name evidence="6" type="ORF">HMPREF9081_2556</name>
</gene>
<evidence type="ECO:0000256" key="3">
    <source>
        <dbReference type="PIRSR" id="PIRSR001235-1"/>
    </source>
</evidence>
<dbReference type="Gene3D" id="3.30.70.360">
    <property type="match status" value="1"/>
</dbReference>
<evidence type="ECO:0000313" key="7">
    <source>
        <dbReference type="Proteomes" id="UP000004067"/>
    </source>
</evidence>
<dbReference type="NCBIfam" id="NF006771">
    <property type="entry name" value="PRK09290.1-5"/>
    <property type="match status" value="1"/>
</dbReference>
<dbReference type="SUPFAM" id="SSF53187">
    <property type="entry name" value="Zn-dependent exopeptidases"/>
    <property type="match status" value="1"/>
</dbReference>
<dbReference type="OrthoDB" id="9808195at2"/>
<dbReference type="InterPro" id="IPR036264">
    <property type="entry name" value="Bact_exopeptidase_dim_dom"/>
</dbReference>
<accession>F5RQN5</accession>
<dbReference type="SUPFAM" id="SSF55031">
    <property type="entry name" value="Bacterial exopeptidase dimerisation domain"/>
    <property type="match status" value="1"/>
</dbReference>
<dbReference type="RefSeq" id="WP_006307733.1">
    <property type="nucleotide sequence ID" value="NZ_GL892076.1"/>
</dbReference>
<evidence type="ECO:0000259" key="5">
    <source>
        <dbReference type="Pfam" id="PF07687"/>
    </source>
</evidence>
<dbReference type="Proteomes" id="UP000004067">
    <property type="component" value="Unassembled WGS sequence"/>
</dbReference>
<keyword evidence="3" id="KW-0862">Zinc</keyword>
<dbReference type="EC" id="3.5.1.87" evidence="6"/>
<dbReference type="Pfam" id="PF07687">
    <property type="entry name" value="M20_dimer"/>
    <property type="match status" value="1"/>
</dbReference>
<evidence type="ECO:0000256" key="2">
    <source>
        <dbReference type="ARBA" id="ARBA00022801"/>
    </source>
</evidence>
<proteinExistence type="inferred from homology"/>
<protein>
    <submittedName>
        <fullName evidence="6">N-carbamoyl-L-amino-acid hydrolase</fullName>
        <ecNumber evidence="6">3.5.1.87</ecNumber>
    </submittedName>
</protein>
<evidence type="ECO:0000256" key="4">
    <source>
        <dbReference type="PIRSR" id="PIRSR001235-2"/>
    </source>
</evidence>